<feature type="compositionally biased region" description="Polar residues" evidence="1">
    <location>
        <begin position="100"/>
        <end position="127"/>
    </location>
</feature>
<evidence type="ECO:0000256" key="1">
    <source>
        <dbReference type="SAM" id="MobiDB-lite"/>
    </source>
</evidence>
<dbReference type="VEuPathDB" id="FungiDB:AB675_5494"/>
<dbReference type="OrthoDB" id="4505928at2759"/>
<evidence type="ECO:0008006" key="4">
    <source>
        <dbReference type="Google" id="ProtNLM"/>
    </source>
</evidence>
<proteinExistence type="predicted"/>
<dbReference type="CDD" id="cd14688">
    <property type="entry name" value="bZIP_YAP"/>
    <property type="match status" value="1"/>
</dbReference>
<dbReference type="STRING" id="1664694.A0A0N1HCP1"/>
<dbReference type="AlphaFoldDB" id="A0A0N1HCP1"/>
<protein>
    <recommendedName>
        <fullName evidence="4">BZIP domain-containing protein</fullName>
    </recommendedName>
</protein>
<dbReference type="EMBL" id="LFJN01000008">
    <property type="protein sequence ID" value="KPI42182.1"/>
    <property type="molecule type" value="Genomic_DNA"/>
</dbReference>
<feature type="compositionally biased region" description="Acidic residues" evidence="1">
    <location>
        <begin position="1"/>
        <end position="11"/>
    </location>
</feature>
<dbReference type="GeneID" id="28737587"/>
<dbReference type="PANTHER" id="PTHR42070:SF1">
    <property type="entry name" value="FILAMENT ASSOCIATED PROTEIN, PUTATIVE (AFU_ORTHOLOGUE AFUA_8G06630)-RELATED"/>
    <property type="match status" value="1"/>
</dbReference>
<feature type="region of interest" description="Disordered" evidence="1">
    <location>
        <begin position="228"/>
        <end position="258"/>
    </location>
</feature>
<dbReference type="Gene3D" id="1.20.5.170">
    <property type="match status" value="1"/>
</dbReference>
<organism evidence="2 3">
    <name type="scientific">Cyphellophora attinorum</name>
    <dbReference type="NCBI Taxonomy" id="1664694"/>
    <lineage>
        <taxon>Eukaryota</taxon>
        <taxon>Fungi</taxon>
        <taxon>Dikarya</taxon>
        <taxon>Ascomycota</taxon>
        <taxon>Pezizomycotina</taxon>
        <taxon>Eurotiomycetes</taxon>
        <taxon>Chaetothyriomycetidae</taxon>
        <taxon>Chaetothyriales</taxon>
        <taxon>Cyphellophoraceae</taxon>
        <taxon>Cyphellophora</taxon>
    </lineage>
</organism>
<dbReference type="Proteomes" id="UP000038010">
    <property type="component" value="Unassembled WGS sequence"/>
</dbReference>
<name>A0A0N1HCP1_9EURO</name>
<gene>
    <name evidence="2" type="ORF">AB675_5494</name>
</gene>
<sequence length="318" mass="35203">MSDDNQLDLEPDGTPRANNRKRNLVNQRNFRARRKEYIEELEAKVHDYEKNGIATAQQMQEAARLKIAENDILRQIIQTQIGWSPEDIEAAVHQALSSRQPVHQHPSSNISAKTNGNGHMQNGNHLNSAHLEMDGSAPNRQRTPRSPLETIPGQAMDSASHTTSVAPDYRVRAQVQHTDDWMMVDRPSPGSYVNPSPPPPIFRNGSDGQATTSPYQYMSRPELDRGWAMQPTHGIAPRRPSALAHTSSTSNGERKPANPAVMSCDDAASILAELAGQGSKPNQNGNHMDTIKAELGCRSAEPCEVSHQDVFERMARKM</sequence>
<feature type="region of interest" description="Disordered" evidence="1">
    <location>
        <begin position="100"/>
        <end position="168"/>
    </location>
</feature>
<feature type="region of interest" description="Disordered" evidence="1">
    <location>
        <begin position="1"/>
        <end position="21"/>
    </location>
</feature>
<dbReference type="PANTHER" id="PTHR42070">
    <property type="entry name" value="FILAMENT ASSOCIATED PROTEIN, PUTATIVE (AFU_ORTHOLOGUE AFUA_8G06630)-RELATED"/>
    <property type="match status" value="1"/>
</dbReference>
<dbReference type="RefSeq" id="XP_018002145.1">
    <property type="nucleotide sequence ID" value="XM_018145707.1"/>
</dbReference>
<keyword evidence="3" id="KW-1185">Reference proteome</keyword>
<accession>A0A0N1HCP1</accession>
<comment type="caution">
    <text evidence="2">The sequence shown here is derived from an EMBL/GenBank/DDBJ whole genome shotgun (WGS) entry which is preliminary data.</text>
</comment>
<evidence type="ECO:0000313" key="2">
    <source>
        <dbReference type="EMBL" id="KPI42182.1"/>
    </source>
</evidence>
<evidence type="ECO:0000313" key="3">
    <source>
        <dbReference type="Proteomes" id="UP000038010"/>
    </source>
</evidence>
<reference evidence="2 3" key="1">
    <citation type="submission" date="2015-06" db="EMBL/GenBank/DDBJ databases">
        <title>Draft genome of the ant-associated black yeast Phialophora attae CBS 131958.</title>
        <authorList>
            <person name="Moreno L.F."/>
            <person name="Stielow B.J."/>
            <person name="de Hoog S."/>
            <person name="Vicente V.A."/>
            <person name="Weiss V.A."/>
            <person name="de Vries M."/>
            <person name="Cruz L.M."/>
            <person name="Souza E.M."/>
        </authorList>
    </citation>
    <scope>NUCLEOTIDE SEQUENCE [LARGE SCALE GENOMIC DNA]</scope>
    <source>
        <strain evidence="2 3">CBS 131958</strain>
    </source>
</reference>